<evidence type="ECO:0000313" key="2">
    <source>
        <dbReference type="EMBL" id="ADU36252.1"/>
    </source>
</evidence>
<dbReference type="KEGG" id="vpe:Varpa_2045"/>
<feature type="region of interest" description="Disordered" evidence="1">
    <location>
        <begin position="72"/>
        <end position="99"/>
    </location>
</feature>
<proteinExistence type="predicted"/>
<dbReference type="STRING" id="595537.Varpa_2045"/>
<dbReference type="RefSeq" id="WP_013540490.1">
    <property type="nucleotide sequence ID" value="NC_014931.1"/>
</dbReference>
<name>E6V9W4_VARPE</name>
<dbReference type="AlphaFoldDB" id="E6V9W4"/>
<feature type="compositionally biased region" description="Low complexity" evidence="1">
    <location>
        <begin position="79"/>
        <end position="89"/>
    </location>
</feature>
<dbReference type="EMBL" id="CP002417">
    <property type="protein sequence ID" value="ADU36252.1"/>
    <property type="molecule type" value="Genomic_DNA"/>
</dbReference>
<evidence type="ECO:0000256" key="1">
    <source>
        <dbReference type="SAM" id="MobiDB-lite"/>
    </source>
</evidence>
<gene>
    <name evidence="2" type="ordered locus">Varpa_2045</name>
</gene>
<sequence length="99" mass="10795">MKRESTKSPLRRIAVYVNEPEPNWFAWALAEADKGASNWAQIASADEWVGSYKEAMAAGLLVLQQMIDDLDIGPRDEPPAAAKKPKGSPFGFGFGTNLT</sequence>
<dbReference type="OrthoDB" id="8854361at2"/>
<accession>E6V9W4</accession>
<dbReference type="HOGENOM" id="CLU_2385292_0_0_4"/>
<feature type="compositionally biased region" description="Gly residues" evidence="1">
    <location>
        <begin position="90"/>
        <end position="99"/>
    </location>
</feature>
<reference evidence="3" key="1">
    <citation type="submission" date="2010-12" db="EMBL/GenBank/DDBJ databases">
        <title>Complete sequence of Variovorax paradoxus EPS.</title>
        <authorList>
            <consortium name="US DOE Joint Genome Institute"/>
            <person name="Lucas S."/>
            <person name="Copeland A."/>
            <person name="Lapidus A."/>
            <person name="Cheng J.-F."/>
            <person name="Goodwin L."/>
            <person name="Pitluck S."/>
            <person name="Teshima H."/>
            <person name="Detter J.C."/>
            <person name="Han C."/>
            <person name="Tapia R."/>
            <person name="Land M."/>
            <person name="Hauser L."/>
            <person name="Kyrpides N."/>
            <person name="Ivanova N."/>
            <person name="Ovchinnikova G."/>
            <person name="Orwin P."/>
            <person name="Han J.-I.G."/>
            <person name="Woyke T."/>
        </authorList>
    </citation>
    <scope>NUCLEOTIDE SEQUENCE [LARGE SCALE GENOMIC DNA]</scope>
    <source>
        <strain evidence="3">EPS</strain>
    </source>
</reference>
<evidence type="ECO:0000313" key="3">
    <source>
        <dbReference type="Proteomes" id="UP000008917"/>
    </source>
</evidence>
<protein>
    <submittedName>
        <fullName evidence="2">Uncharacterized protein</fullName>
    </submittedName>
</protein>
<dbReference type="Proteomes" id="UP000008917">
    <property type="component" value="Chromosome"/>
</dbReference>
<reference evidence="2 3" key="2">
    <citation type="journal article" date="2013" name="Genome Announc.">
        <title>Genome of the Root-Associated Plant Growth-Promoting Bacterium Variovorax paradoxus Strain EPS.</title>
        <authorList>
            <person name="Han J.I."/>
            <person name="Spain J.C."/>
            <person name="Leadbetter J.R."/>
            <person name="Ovchinnikova G."/>
            <person name="Goodwin L.A."/>
            <person name="Han C.S."/>
            <person name="Woyke T."/>
            <person name="Davenport K.W."/>
            <person name="Orwin P.M."/>
        </authorList>
    </citation>
    <scope>NUCLEOTIDE SEQUENCE [LARGE SCALE GENOMIC DNA]</scope>
    <source>
        <strain evidence="2 3">EPS</strain>
    </source>
</reference>
<organism evidence="2 3">
    <name type="scientific">Variovorax paradoxus (strain EPS)</name>
    <dbReference type="NCBI Taxonomy" id="595537"/>
    <lineage>
        <taxon>Bacteria</taxon>
        <taxon>Pseudomonadati</taxon>
        <taxon>Pseudomonadota</taxon>
        <taxon>Betaproteobacteria</taxon>
        <taxon>Burkholderiales</taxon>
        <taxon>Comamonadaceae</taxon>
        <taxon>Variovorax</taxon>
    </lineage>
</organism>